<evidence type="ECO:0000313" key="4">
    <source>
        <dbReference type="Proteomes" id="UP000663699"/>
    </source>
</evidence>
<keyword evidence="1" id="KW-0378">Hydrolase</keyword>
<dbReference type="SUPFAM" id="SSF53254">
    <property type="entry name" value="Phosphoglycerate mutase-like"/>
    <property type="match status" value="1"/>
</dbReference>
<evidence type="ECO:0000256" key="2">
    <source>
        <dbReference type="PIRSR" id="PIRSR613078-2"/>
    </source>
</evidence>
<protein>
    <recommendedName>
        <fullName evidence="5">Phosphoglycerate mutase</fullName>
    </recommendedName>
</protein>
<dbReference type="Pfam" id="PF00300">
    <property type="entry name" value="His_Phos_1"/>
    <property type="match status" value="1"/>
</dbReference>
<dbReference type="PANTHER" id="PTHR46517">
    <property type="entry name" value="FRUCTOSE-2,6-BISPHOSPHATASE TIGAR"/>
    <property type="match status" value="1"/>
</dbReference>
<accession>A0A899FX21</accession>
<dbReference type="GO" id="GO:0043456">
    <property type="term" value="P:regulation of pentose-phosphate shunt"/>
    <property type="evidence" value="ECO:0007669"/>
    <property type="project" value="TreeGrafter"/>
</dbReference>
<gene>
    <name evidence="3" type="ORF">MERGE_002280</name>
</gene>
<evidence type="ECO:0000256" key="1">
    <source>
        <dbReference type="ARBA" id="ARBA00022801"/>
    </source>
</evidence>
<feature type="binding site" evidence="2">
    <location>
        <position position="46"/>
    </location>
    <ligand>
        <name>substrate</name>
    </ligand>
</feature>
<sequence length="191" mass="21933">MVKQIIILQGELDIPLNQEGRDQSLKLLKRLSTLKIDKVYCSDLVRAKDTIKPFLNSKGDIACEYYEELRENSLGKLNGLTWQEIKLKLKEENKTLDDYGESREKFIHRIMKFWIGKIIPIRNEISTLIVVTHGGYIATLVLHLVKLGFLNIPQGIRVNGPPKNCSMSVIDIRDESLYELLSYSDDMHLSS</sequence>
<dbReference type="OrthoDB" id="354304at2759"/>
<dbReference type="GO" id="GO:0045820">
    <property type="term" value="P:negative regulation of glycolytic process"/>
    <property type="evidence" value="ECO:0007669"/>
    <property type="project" value="TreeGrafter"/>
</dbReference>
<name>A0A899FX21_9ASCO</name>
<dbReference type="GO" id="GO:0004331">
    <property type="term" value="F:fructose-2,6-bisphosphate 2-phosphatase activity"/>
    <property type="evidence" value="ECO:0007669"/>
    <property type="project" value="TreeGrafter"/>
</dbReference>
<proteinExistence type="predicted"/>
<evidence type="ECO:0008006" key="5">
    <source>
        <dbReference type="Google" id="ProtNLM"/>
    </source>
</evidence>
<organism evidence="3 4">
    <name type="scientific">Pneumocystis wakefieldiae</name>
    <dbReference type="NCBI Taxonomy" id="38082"/>
    <lineage>
        <taxon>Eukaryota</taxon>
        <taxon>Fungi</taxon>
        <taxon>Dikarya</taxon>
        <taxon>Ascomycota</taxon>
        <taxon>Taphrinomycotina</taxon>
        <taxon>Pneumocystomycetes</taxon>
        <taxon>Pneumocystaceae</taxon>
        <taxon>Pneumocystis</taxon>
    </lineage>
</organism>
<dbReference type="CDD" id="cd07067">
    <property type="entry name" value="HP_PGM_like"/>
    <property type="match status" value="1"/>
</dbReference>
<reference evidence="3" key="1">
    <citation type="submission" date="2020-06" db="EMBL/GenBank/DDBJ databases">
        <title>Genomes of multiple members of Pneumocystis genus reveal paths to human pathogen Pneumocystis jirovecii.</title>
        <authorList>
            <person name="Cisse O.H."/>
            <person name="Ma L."/>
            <person name="Dekker J."/>
            <person name="Khil P."/>
            <person name="Jo J."/>
            <person name="Brenchley J."/>
            <person name="Blair R."/>
            <person name="Pahar B."/>
            <person name="Chabe M."/>
            <person name="Van Rompay K.A."/>
            <person name="Keesler R."/>
            <person name="Sukura A."/>
            <person name="Hirsch V."/>
            <person name="Kutty G."/>
            <person name="Liu Y."/>
            <person name="Peng L."/>
            <person name="Chen J."/>
            <person name="Song J."/>
            <person name="Weissenbacher-Lang C."/>
            <person name="Xu J."/>
            <person name="Upham N.S."/>
            <person name="Stajich J.E."/>
            <person name="Cuomo C.A."/>
            <person name="Cushion M.T."/>
            <person name="Kovacs J.A."/>
        </authorList>
    </citation>
    <scope>NUCLEOTIDE SEQUENCE</scope>
    <source>
        <strain evidence="3">2A</strain>
    </source>
</reference>
<dbReference type="InterPro" id="IPR013078">
    <property type="entry name" value="His_Pase_superF_clade-1"/>
</dbReference>
<dbReference type="PANTHER" id="PTHR46517:SF1">
    <property type="entry name" value="FRUCTOSE-2,6-BISPHOSPHATASE TIGAR"/>
    <property type="match status" value="1"/>
</dbReference>
<dbReference type="Proteomes" id="UP000663699">
    <property type="component" value="Chromosome 4"/>
</dbReference>
<dbReference type="InterPro" id="IPR051695">
    <property type="entry name" value="Phosphoglycerate_Mutase"/>
</dbReference>
<dbReference type="Gene3D" id="3.40.50.1240">
    <property type="entry name" value="Phosphoglycerate mutase-like"/>
    <property type="match status" value="1"/>
</dbReference>
<evidence type="ECO:0000313" key="3">
    <source>
        <dbReference type="EMBL" id="QSL64976.1"/>
    </source>
</evidence>
<dbReference type="EMBL" id="CP054535">
    <property type="protein sequence ID" value="QSL64976.1"/>
    <property type="molecule type" value="Genomic_DNA"/>
</dbReference>
<dbReference type="GO" id="GO:0005829">
    <property type="term" value="C:cytosol"/>
    <property type="evidence" value="ECO:0007669"/>
    <property type="project" value="TreeGrafter"/>
</dbReference>
<dbReference type="InterPro" id="IPR029033">
    <property type="entry name" value="His_PPase_superfam"/>
</dbReference>
<dbReference type="AlphaFoldDB" id="A0A899FX21"/>
<keyword evidence="4" id="KW-1185">Reference proteome</keyword>